<evidence type="ECO:0000256" key="4">
    <source>
        <dbReference type="ARBA" id="ARBA00023136"/>
    </source>
</evidence>
<proteinExistence type="predicted"/>
<dbReference type="PANTHER" id="PTHR45620">
    <property type="entry name" value="PDF RECEPTOR-LIKE PROTEIN-RELATED"/>
    <property type="match status" value="1"/>
</dbReference>
<evidence type="ECO:0000256" key="3">
    <source>
        <dbReference type="ARBA" id="ARBA00022989"/>
    </source>
</evidence>
<dbReference type="GO" id="GO:0007188">
    <property type="term" value="P:adenylate cyclase-modulating G protein-coupled receptor signaling pathway"/>
    <property type="evidence" value="ECO:0007669"/>
    <property type="project" value="TreeGrafter"/>
</dbReference>
<dbReference type="InterPro" id="IPR000832">
    <property type="entry name" value="GPCR_2_secretin-like"/>
</dbReference>
<evidence type="ECO:0000313" key="9">
    <source>
        <dbReference type="Proteomes" id="UP000230750"/>
    </source>
</evidence>
<evidence type="ECO:0000256" key="2">
    <source>
        <dbReference type="ARBA" id="ARBA00022692"/>
    </source>
</evidence>
<dbReference type="PROSITE" id="PS50261">
    <property type="entry name" value="G_PROTEIN_RECEP_F2_4"/>
    <property type="match status" value="1"/>
</dbReference>
<dbReference type="GO" id="GO:0008528">
    <property type="term" value="F:G protein-coupled peptide receptor activity"/>
    <property type="evidence" value="ECO:0007669"/>
    <property type="project" value="TreeGrafter"/>
</dbReference>
<evidence type="ECO:0000256" key="6">
    <source>
        <dbReference type="SAM" id="Phobius"/>
    </source>
</evidence>
<dbReference type="Pfam" id="PF00002">
    <property type="entry name" value="7tm_2"/>
    <property type="match status" value="1"/>
</dbReference>
<feature type="compositionally biased region" description="Acidic residues" evidence="5">
    <location>
        <begin position="10"/>
        <end position="36"/>
    </location>
</feature>
<name>A0A2G8KPR8_STIJA</name>
<evidence type="ECO:0000256" key="5">
    <source>
        <dbReference type="SAM" id="MobiDB-lite"/>
    </source>
</evidence>
<keyword evidence="2 6" id="KW-0812">Transmembrane</keyword>
<dbReference type="Gene3D" id="1.20.1070.10">
    <property type="entry name" value="Rhodopsin 7-helix transmembrane proteins"/>
    <property type="match status" value="1"/>
</dbReference>
<keyword evidence="8" id="KW-0675">Receptor</keyword>
<protein>
    <submittedName>
        <fullName evidence="8">Putative PDF receptor isoform X1</fullName>
    </submittedName>
</protein>
<dbReference type="Proteomes" id="UP000230750">
    <property type="component" value="Unassembled WGS sequence"/>
</dbReference>
<evidence type="ECO:0000313" key="8">
    <source>
        <dbReference type="EMBL" id="PIK49999.1"/>
    </source>
</evidence>
<dbReference type="GO" id="GO:0005886">
    <property type="term" value="C:plasma membrane"/>
    <property type="evidence" value="ECO:0007669"/>
    <property type="project" value="TreeGrafter"/>
</dbReference>
<dbReference type="PRINTS" id="PR00249">
    <property type="entry name" value="GPCRSECRETIN"/>
</dbReference>
<comment type="caution">
    <text evidence="8">The sequence shown here is derived from an EMBL/GenBank/DDBJ whole genome shotgun (WGS) entry which is preliminary data.</text>
</comment>
<dbReference type="PANTHER" id="PTHR45620:SF17">
    <property type="entry name" value="PDF RECEPTOR"/>
    <property type="match status" value="1"/>
</dbReference>
<accession>A0A2G8KPR8</accession>
<comment type="subcellular location">
    <subcellularLocation>
        <location evidence="1">Membrane</location>
        <topology evidence="1">Multi-pass membrane protein</topology>
    </subcellularLocation>
</comment>
<dbReference type="OrthoDB" id="5967113at2759"/>
<feature type="transmembrane region" description="Helical" evidence="6">
    <location>
        <begin position="272"/>
        <end position="291"/>
    </location>
</feature>
<gene>
    <name evidence="8" type="ORF">BSL78_13104</name>
</gene>
<sequence length="370" mass="42721">MTMTMTMTMTDDDDDDDDDDEDDDGDDDDDDDDDDITTTMTMMTTTKMTMAMAIAMTMTMATTMTITMIMAMMTMTMTMMTKHLQRSLCLFYYFFHQVFEVQPDEDPRAFIHSVVDSAHHRCRVILKILKYKAGNDFRAADNILGLCEALHIVSTYSTLCAFAWMFVEGLYLNTLISSAVFGRPNFIRYYIIAWVLPIPFVLAWSIAMFATYSRCWPLHTDSPYYLALIEIPRDIIFILNSVFLLHIIYVLVTKLKNNNSGETQVIRKAVKALFVLCLFWASAIFFGVFLIRKQPAHQQSLLSNVGSFSIRSKDCVSSLLFLNKEVRVLIKRKWRIWVNFMDTPMRRTSMITSTSDVRINLVMMNGKFNE</sequence>
<feature type="transmembrane region" description="Helical" evidence="6">
    <location>
        <begin position="50"/>
        <end position="73"/>
    </location>
</feature>
<dbReference type="GO" id="GO:0007166">
    <property type="term" value="P:cell surface receptor signaling pathway"/>
    <property type="evidence" value="ECO:0007669"/>
    <property type="project" value="InterPro"/>
</dbReference>
<dbReference type="InterPro" id="IPR050332">
    <property type="entry name" value="GPCR_2"/>
</dbReference>
<keyword evidence="4 6" id="KW-0472">Membrane</keyword>
<keyword evidence="9" id="KW-1185">Reference proteome</keyword>
<feature type="transmembrane region" description="Helical" evidence="6">
    <location>
        <begin position="187"/>
        <end position="210"/>
    </location>
</feature>
<dbReference type="InterPro" id="IPR017981">
    <property type="entry name" value="GPCR_2-like_7TM"/>
</dbReference>
<feature type="transmembrane region" description="Helical" evidence="6">
    <location>
        <begin position="231"/>
        <end position="252"/>
    </location>
</feature>
<evidence type="ECO:0000259" key="7">
    <source>
        <dbReference type="PROSITE" id="PS50261"/>
    </source>
</evidence>
<feature type="domain" description="G-protein coupled receptors family 2 profile 2" evidence="7">
    <location>
        <begin position="147"/>
        <end position="318"/>
    </location>
</feature>
<reference evidence="8 9" key="1">
    <citation type="journal article" date="2017" name="PLoS Biol.">
        <title>The sea cucumber genome provides insights into morphological evolution and visceral regeneration.</title>
        <authorList>
            <person name="Zhang X."/>
            <person name="Sun L."/>
            <person name="Yuan J."/>
            <person name="Sun Y."/>
            <person name="Gao Y."/>
            <person name="Zhang L."/>
            <person name="Li S."/>
            <person name="Dai H."/>
            <person name="Hamel J.F."/>
            <person name="Liu C."/>
            <person name="Yu Y."/>
            <person name="Liu S."/>
            <person name="Lin W."/>
            <person name="Guo K."/>
            <person name="Jin S."/>
            <person name="Xu P."/>
            <person name="Storey K.B."/>
            <person name="Huan P."/>
            <person name="Zhang T."/>
            <person name="Zhou Y."/>
            <person name="Zhang J."/>
            <person name="Lin C."/>
            <person name="Li X."/>
            <person name="Xing L."/>
            <person name="Huo D."/>
            <person name="Sun M."/>
            <person name="Wang L."/>
            <person name="Mercier A."/>
            <person name="Li F."/>
            <person name="Yang H."/>
            <person name="Xiang J."/>
        </authorList>
    </citation>
    <scope>NUCLEOTIDE SEQUENCE [LARGE SCALE GENOMIC DNA]</scope>
    <source>
        <strain evidence="8">Shaxun</strain>
        <tissue evidence="8">Muscle</tissue>
    </source>
</reference>
<feature type="region of interest" description="Disordered" evidence="5">
    <location>
        <begin position="1"/>
        <end position="37"/>
    </location>
</feature>
<dbReference type="AlphaFoldDB" id="A0A2G8KPR8"/>
<organism evidence="8 9">
    <name type="scientific">Stichopus japonicus</name>
    <name type="common">Sea cucumber</name>
    <dbReference type="NCBI Taxonomy" id="307972"/>
    <lineage>
        <taxon>Eukaryota</taxon>
        <taxon>Metazoa</taxon>
        <taxon>Echinodermata</taxon>
        <taxon>Eleutherozoa</taxon>
        <taxon>Echinozoa</taxon>
        <taxon>Holothuroidea</taxon>
        <taxon>Aspidochirotacea</taxon>
        <taxon>Aspidochirotida</taxon>
        <taxon>Stichopodidae</taxon>
        <taxon>Apostichopus</taxon>
    </lineage>
</organism>
<keyword evidence="3 6" id="KW-1133">Transmembrane helix</keyword>
<evidence type="ECO:0000256" key="1">
    <source>
        <dbReference type="ARBA" id="ARBA00004141"/>
    </source>
</evidence>
<dbReference type="STRING" id="307972.A0A2G8KPR8"/>
<dbReference type="EMBL" id="MRZV01000437">
    <property type="protein sequence ID" value="PIK49999.1"/>
    <property type="molecule type" value="Genomic_DNA"/>
</dbReference>